<gene>
    <name evidence="1" type="ORF">GcM1_174026</name>
</gene>
<name>A0A420J5Z4_9PEZI</name>
<evidence type="ECO:0000313" key="1">
    <source>
        <dbReference type="EMBL" id="RKF82210.1"/>
    </source>
</evidence>
<comment type="caution">
    <text evidence="1">The sequence shown here is derived from an EMBL/GenBank/DDBJ whole genome shotgun (WGS) entry which is preliminary data.</text>
</comment>
<protein>
    <submittedName>
        <fullName evidence="1">Uncharacterized protein</fullName>
    </submittedName>
</protein>
<organism evidence="1 2">
    <name type="scientific">Golovinomyces cichoracearum</name>
    <dbReference type="NCBI Taxonomy" id="62708"/>
    <lineage>
        <taxon>Eukaryota</taxon>
        <taxon>Fungi</taxon>
        <taxon>Dikarya</taxon>
        <taxon>Ascomycota</taxon>
        <taxon>Pezizomycotina</taxon>
        <taxon>Leotiomycetes</taxon>
        <taxon>Erysiphales</taxon>
        <taxon>Erysiphaceae</taxon>
        <taxon>Golovinomyces</taxon>
    </lineage>
</organism>
<reference evidence="1 2" key="1">
    <citation type="journal article" date="2018" name="BMC Genomics">
        <title>Comparative genome analyses reveal sequence features reflecting distinct modes of host-adaptation between dicot and monocot powdery mildew.</title>
        <authorList>
            <person name="Wu Y."/>
            <person name="Ma X."/>
            <person name="Pan Z."/>
            <person name="Kale S.D."/>
            <person name="Song Y."/>
            <person name="King H."/>
            <person name="Zhang Q."/>
            <person name="Presley C."/>
            <person name="Deng X."/>
            <person name="Wei C.I."/>
            <person name="Xiao S."/>
        </authorList>
    </citation>
    <scope>NUCLEOTIDE SEQUENCE [LARGE SCALE GENOMIC DNA]</scope>
    <source>
        <strain evidence="1">UMSG1</strain>
    </source>
</reference>
<dbReference type="Proteomes" id="UP000285326">
    <property type="component" value="Unassembled WGS sequence"/>
</dbReference>
<sequence>METINNMEILALQKMEKDVSQTVTSAVVKDIQNENLRGKLDIIKPTKPQKLQFSSNYKYANID</sequence>
<dbReference type="AlphaFoldDB" id="A0A420J5Z4"/>
<evidence type="ECO:0000313" key="2">
    <source>
        <dbReference type="Proteomes" id="UP000285326"/>
    </source>
</evidence>
<dbReference type="EMBL" id="MCBS01017400">
    <property type="protein sequence ID" value="RKF82210.1"/>
    <property type="molecule type" value="Genomic_DNA"/>
</dbReference>
<accession>A0A420J5Z4</accession>
<proteinExistence type="predicted"/>